<dbReference type="EMBL" id="BJXR01000028">
    <property type="protein sequence ID" value="GEN08514.1"/>
    <property type="molecule type" value="Genomic_DNA"/>
</dbReference>
<dbReference type="GO" id="GO:0016491">
    <property type="term" value="F:oxidoreductase activity"/>
    <property type="evidence" value="ECO:0007669"/>
    <property type="project" value="TreeGrafter"/>
</dbReference>
<accession>A0A511T2X0</accession>
<name>A0A511T2X0_MYXFU</name>
<dbReference type="InterPro" id="IPR016024">
    <property type="entry name" value="ARM-type_fold"/>
</dbReference>
<evidence type="ECO:0000256" key="1">
    <source>
        <dbReference type="SAM" id="MobiDB-lite"/>
    </source>
</evidence>
<reference evidence="2 3" key="1">
    <citation type="submission" date="2019-07" db="EMBL/GenBank/DDBJ databases">
        <title>Whole genome shotgun sequence of Myxococcus fulvus NBRC 100333.</title>
        <authorList>
            <person name="Hosoyama A."/>
            <person name="Uohara A."/>
            <person name="Ohji S."/>
            <person name="Ichikawa N."/>
        </authorList>
    </citation>
    <scope>NUCLEOTIDE SEQUENCE [LARGE SCALE GENOMIC DNA]</scope>
    <source>
        <strain evidence="2 3">NBRC 100333</strain>
    </source>
</reference>
<dbReference type="STRING" id="1334629.MFUL124B02_31025"/>
<evidence type="ECO:0000313" key="2">
    <source>
        <dbReference type="EMBL" id="GEN08514.1"/>
    </source>
</evidence>
<protein>
    <recommendedName>
        <fullName evidence="4">HEAT repeat domain-containing protein</fullName>
    </recommendedName>
</protein>
<dbReference type="SUPFAM" id="SSF48371">
    <property type="entry name" value="ARM repeat"/>
    <property type="match status" value="1"/>
</dbReference>
<dbReference type="InterPro" id="IPR011989">
    <property type="entry name" value="ARM-like"/>
</dbReference>
<gene>
    <name evidence="2" type="ORF">MFU01_35510</name>
</gene>
<dbReference type="PANTHER" id="PTHR12697">
    <property type="entry name" value="PBS LYASE HEAT-LIKE PROTEIN"/>
    <property type="match status" value="1"/>
</dbReference>
<comment type="caution">
    <text evidence="2">The sequence shown here is derived from an EMBL/GenBank/DDBJ whole genome shotgun (WGS) entry which is preliminary data.</text>
</comment>
<dbReference type="Pfam" id="PF13646">
    <property type="entry name" value="HEAT_2"/>
    <property type="match status" value="2"/>
</dbReference>
<dbReference type="Gene3D" id="1.25.10.10">
    <property type="entry name" value="Leucine-rich Repeat Variant"/>
    <property type="match status" value="2"/>
</dbReference>
<dbReference type="InterPro" id="IPR004155">
    <property type="entry name" value="PBS_lyase_HEAT"/>
</dbReference>
<dbReference type="PANTHER" id="PTHR12697:SF38">
    <property type="entry name" value="PBS LYASE HEAT DOMAIN PROTEIN REPEAT-CONTAINING PROTEIN"/>
    <property type="match status" value="1"/>
</dbReference>
<evidence type="ECO:0000313" key="3">
    <source>
        <dbReference type="Proteomes" id="UP000321514"/>
    </source>
</evidence>
<dbReference type="AlphaFoldDB" id="A0A511T2X0"/>
<evidence type="ECO:0008006" key="4">
    <source>
        <dbReference type="Google" id="ProtNLM"/>
    </source>
</evidence>
<dbReference type="Proteomes" id="UP000321514">
    <property type="component" value="Unassembled WGS sequence"/>
</dbReference>
<proteinExistence type="predicted"/>
<feature type="region of interest" description="Disordered" evidence="1">
    <location>
        <begin position="1"/>
        <end position="23"/>
    </location>
</feature>
<organism evidence="2 3">
    <name type="scientific">Myxococcus fulvus</name>
    <dbReference type="NCBI Taxonomy" id="33"/>
    <lineage>
        <taxon>Bacteria</taxon>
        <taxon>Pseudomonadati</taxon>
        <taxon>Myxococcota</taxon>
        <taxon>Myxococcia</taxon>
        <taxon>Myxococcales</taxon>
        <taxon>Cystobacterineae</taxon>
        <taxon>Myxococcaceae</taxon>
        <taxon>Myxococcus</taxon>
    </lineage>
</organism>
<sequence>MEGGRPGARDFDGRRMACHRPPPVRPPVLPARLLLLLTLLVSPLALSAQASAAKRAERQAETEKVVQTVLQGGAVPAAVSRLRYLREEPFAADLITEALRRALDERVRRNLVAVLAGLDTRSAEPALVRLAGDGDSTVRMYAAQGLARLKSRNVQVLLPLLNDKSSGVRRDAARALGASRNPKVGKALMAAAKEEQELEVRAAMLAATGETGDAKQAKPLKEFLENDSESTRFAAARGLCRLGAPEGFAFANKLLGDSDRFKRRQGLELFEGVVAKKASPALKPLLEDKDRTLAAGAARILYQGGDPSMLDWLVLASWNAKNDEKLTYEKELETLQLQDDRRKVILRRAGVAP</sequence>
<dbReference type="SMART" id="SM00567">
    <property type="entry name" value="EZ_HEAT"/>
    <property type="match status" value="5"/>
</dbReference>
<dbReference type="OrthoDB" id="5497788at2"/>